<name>A0AAP4FSU9_9ENTR</name>
<reference evidence="2 3" key="1">
    <citation type="submission" date="2023-06" db="EMBL/GenBank/DDBJ databases">
        <title>Identification and characterization of antibiotic-resistant Gram-negative bacteria.</title>
        <authorList>
            <person name="Cho G.-S."/>
            <person name="Lee J."/>
            <person name="Tai E."/>
            <person name="Jeong S."/>
            <person name="Kim I."/>
            <person name="Kim B.-E."/>
            <person name="Jeong M.-I."/>
            <person name="Oh K.-K."/>
            <person name="Franz C.M.A.P."/>
        </authorList>
    </citation>
    <scope>NUCLEOTIDE SEQUENCE [LARGE SCALE GENOMIC DNA]</scope>
    <source>
        <strain evidence="2 3">V106_12</strain>
    </source>
</reference>
<feature type="coiled-coil region" evidence="1">
    <location>
        <begin position="38"/>
        <end position="72"/>
    </location>
</feature>
<evidence type="ECO:0000313" key="2">
    <source>
        <dbReference type="EMBL" id="MDK9364173.1"/>
    </source>
</evidence>
<gene>
    <name evidence="2" type="ORF">QQF32_13300</name>
</gene>
<dbReference type="Proteomes" id="UP001223214">
    <property type="component" value="Unassembled WGS sequence"/>
</dbReference>
<dbReference type="EMBL" id="JASSOM010000056">
    <property type="protein sequence ID" value="MDK9364173.1"/>
    <property type="molecule type" value="Genomic_DNA"/>
</dbReference>
<dbReference type="RefSeq" id="WP_285149533.1">
    <property type="nucleotide sequence ID" value="NZ_JASSOM010000056.1"/>
</dbReference>
<organism evidence="2 3">
    <name type="scientific">Lelliottia wanjuensis</name>
    <dbReference type="NCBI Taxonomy" id="3050585"/>
    <lineage>
        <taxon>Bacteria</taxon>
        <taxon>Pseudomonadati</taxon>
        <taxon>Pseudomonadota</taxon>
        <taxon>Gammaproteobacteria</taxon>
        <taxon>Enterobacterales</taxon>
        <taxon>Enterobacteriaceae</taxon>
        <taxon>Lelliottia</taxon>
    </lineage>
</organism>
<proteinExistence type="predicted"/>
<dbReference type="AlphaFoldDB" id="A0AAP4FSU9"/>
<evidence type="ECO:0000256" key="1">
    <source>
        <dbReference type="SAM" id="Coils"/>
    </source>
</evidence>
<keyword evidence="3" id="KW-1185">Reference proteome</keyword>
<sequence length="95" mass="11128">MTEESKLSLNNVPLHASQIPEFFPEPLKKFLTNQPDFNAEVEQRLEDSQKLAQMLQQELSQMQKQRQDESRSFTRTLKAMQQRLTQLEGKNHGNN</sequence>
<evidence type="ECO:0000313" key="3">
    <source>
        <dbReference type="Proteomes" id="UP001223214"/>
    </source>
</evidence>
<comment type="caution">
    <text evidence="2">The sequence shown here is derived from an EMBL/GenBank/DDBJ whole genome shotgun (WGS) entry which is preliminary data.</text>
</comment>
<keyword evidence="1" id="KW-0175">Coiled coil</keyword>
<accession>A0AAP4FSU9</accession>
<protein>
    <submittedName>
        <fullName evidence="2">Uncharacterized protein</fullName>
    </submittedName>
</protein>